<reference evidence="1" key="2">
    <citation type="submission" date="2020-09" db="EMBL/GenBank/DDBJ databases">
        <authorList>
            <person name="Sun Q."/>
            <person name="Zhou Y."/>
        </authorList>
    </citation>
    <scope>NUCLEOTIDE SEQUENCE</scope>
    <source>
        <strain evidence="1">CGMCC 1.15254</strain>
    </source>
</reference>
<protein>
    <submittedName>
        <fullName evidence="1">Uncharacterized protein</fullName>
    </submittedName>
</protein>
<dbReference type="Proteomes" id="UP000632498">
    <property type="component" value="Unassembled WGS sequence"/>
</dbReference>
<sequence>MGIGEPFCIELHFHRASSLVEFSLPNTKGMGCSKCLSNLSDFQKPPEMFSFKLKS</sequence>
<comment type="caution">
    <text evidence="1">The sequence shown here is derived from an EMBL/GenBank/DDBJ whole genome shotgun (WGS) entry which is preliminary data.</text>
</comment>
<keyword evidence="2" id="KW-1185">Reference proteome</keyword>
<dbReference type="AlphaFoldDB" id="A0A917FC15"/>
<evidence type="ECO:0000313" key="2">
    <source>
        <dbReference type="Proteomes" id="UP000632498"/>
    </source>
</evidence>
<gene>
    <name evidence="1" type="ORF">GCM10011332_18580</name>
</gene>
<organism evidence="1 2">
    <name type="scientific">Terasakiella brassicae</name>
    <dbReference type="NCBI Taxonomy" id="1634917"/>
    <lineage>
        <taxon>Bacteria</taxon>
        <taxon>Pseudomonadati</taxon>
        <taxon>Pseudomonadota</taxon>
        <taxon>Alphaproteobacteria</taxon>
        <taxon>Rhodospirillales</taxon>
        <taxon>Terasakiellaceae</taxon>
        <taxon>Terasakiella</taxon>
    </lineage>
</organism>
<name>A0A917FC15_9PROT</name>
<proteinExistence type="predicted"/>
<evidence type="ECO:0000313" key="1">
    <source>
        <dbReference type="EMBL" id="GGF64797.1"/>
    </source>
</evidence>
<reference evidence="1" key="1">
    <citation type="journal article" date="2014" name="Int. J. Syst. Evol. Microbiol.">
        <title>Complete genome sequence of Corynebacterium casei LMG S-19264T (=DSM 44701T), isolated from a smear-ripened cheese.</title>
        <authorList>
            <consortium name="US DOE Joint Genome Institute (JGI-PGF)"/>
            <person name="Walter F."/>
            <person name="Albersmeier A."/>
            <person name="Kalinowski J."/>
            <person name="Ruckert C."/>
        </authorList>
    </citation>
    <scope>NUCLEOTIDE SEQUENCE</scope>
    <source>
        <strain evidence="1">CGMCC 1.15254</strain>
    </source>
</reference>
<dbReference type="EMBL" id="BMHV01000011">
    <property type="protein sequence ID" value="GGF64797.1"/>
    <property type="molecule type" value="Genomic_DNA"/>
</dbReference>
<accession>A0A917FC15</accession>